<evidence type="ECO:0000256" key="1">
    <source>
        <dbReference type="ARBA" id="ARBA00022884"/>
    </source>
</evidence>
<dbReference type="SUPFAM" id="SSF53098">
    <property type="entry name" value="Ribonuclease H-like"/>
    <property type="match status" value="1"/>
</dbReference>
<dbReference type="GO" id="GO:0003723">
    <property type="term" value="F:RNA binding"/>
    <property type="evidence" value="ECO:0007669"/>
    <property type="project" value="UniProtKB-KW"/>
</dbReference>
<dbReference type="PROSITE" id="PS50994">
    <property type="entry name" value="INTEGRASE"/>
    <property type="match status" value="1"/>
</dbReference>
<gene>
    <name evidence="4" type="ORF">FALBO_2142</name>
</gene>
<accession>A0A8H4LNB0</accession>
<protein>
    <submittedName>
        <fullName evidence="4">Ribonuclease H</fullName>
    </submittedName>
</protein>
<feature type="domain" description="Integrase catalytic" evidence="3">
    <location>
        <begin position="1"/>
        <end position="144"/>
    </location>
</feature>
<organism evidence="4 5">
    <name type="scientific">Fusarium albosuccineum</name>
    <dbReference type="NCBI Taxonomy" id="1237068"/>
    <lineage>
        <taxon>Eukaryota</taxon>
        <taxon>Fungi</taxon>
        <taxon>Dikarya</taxon>
        <taxon>Ascomycota</taxon>
        <taxon>Pezizomycotina</taxon>
        <taxon>Sordariomycetes</taxon>
        <taxon>Hypocreomycetidae</taxon>
        <taxon>Hypocreales</taxon>
        <taxon>Nectriaceae</taxon>
        <taxon>Fusarium</taxon>
        <taxon>Fusarium decemcellulare species complex</taxon>
    </lineage>
</organism>
<dbReference type="InterPro" id="IPR012337">
    <property type="entry name" value="RNaseH-like_sf"/>
</dbReference>
<proteinExistence type="predicted"/>
<dbReference type="InterPro" id="IPR036397">
    <property type="entry name" value="RNaseH_sf"/>
</dbReference>
<dbReference type="Proteomes" id="UP000554235">
    <property type="component" value="Unassembled WGS sequence"/>
</dbReference>
<feature type="region of interest" description="Disordered" evidence="2">
    <location>
        <begin position="176"/>
        <end position="199"/>
    </location>
</feature>
<evidence type="ECO:0000313" key="5">
    <source>
        <dbReference type="Proteomes" id="UP000554235"/>
    </source>
</evidence>
<reference evidence="4 5" key="1">
    <citation type="submission" date="2020-01" db="EMBL/GenBank/DDBJ databases">
        <title>Identification and distribution of gene clusters putatively required for synthesis of sphingolipid metabolism inhibitors in phylogenetically diverse species of the filamentous fungus Fusarium.</title>
        <authorList>
            <person name="Kim H.-S."/>
            <person name="Busman M."/>
            <person name="Brown D.W."/>
            <person name="Divon H."/>
            <person name="Uhlig S."/>
            <person name="Proctor R.H."/>
        </authorList>
    </citation>
    <scope>NUCLEOTIDE SEQUENCE [LARGE SCALE GENOMIC DNA]</scope>
    <source>
        <strain evidence="4 5">NRRL 20459</strain>
    </source>
</reference>
<feature type="non-terminal residue" evidence="4">
    <location>
        <position position="764"/>
    </location>
</feature>
<sequence length="764" mass="84378">MHLEGKPTLHVVDAGTGFQAARFLRDLSAKETWEKLKECWLDTYLGPPDIVSHDAGTNFDSAEFRAEAKLAGITINQIPVEAHWSIGKVERYHAPLRRAYEIIRAETKRSDVSEAACLQMAVKAVNDTSGPDGLVPTLLVFGAYPRITRDSPPTASQQQRAAAAAKAMTELRKARAARDVSNALNTRNGPDTEPTLPKTLPLGSEVLVYREKEKWDGPFKVLAVDDTEVTVELDHGPASFRSTAVKPYNRDPNGVKPTAAPSSQGTASQTGGPEETPEGGAEDTIVCKQGTAPQEEKETFEYPERQKKRPRGRPRRNPTTYAQEANADHLIESFVTHKEKADYELALSLRREGRITTPGRPFEASDAAEIDSLFGSGVLLAIHRDAVEGGAQFFGSRMVREVKGRPTQPYEKSRLVVCGFNDHEKAAILTQAPTVQRASQRLVLALTPSLRRRGKEVMVRDISQAYTQSVTPLNRTVYLRLPPELKEKYPQGTVLKVEKPLYGLAEAGLHWYATYSKHHREKLAMETSSFDPCLLITCQGEECFGITAMQTDDTFNVGTRAFLEREEAELRAAGFKAKPQTILTNGESCDFNGTLIQLEEGGLTCAQKGQAERLLLVDVEAFDRKQQYVMQRARGAYIASICQPEAAFDYSVAAQICDPDDEDIARLNKRIQWQLSNKLRGLRYQAMDLEAAKLFIFVDGSFANNKDLTSQIGYVIALGNEAPVGDRARAGLVDANHDSAFALTGNIIHWSSTKCKRVTRSVLA</sequence>
<dbReference type="AlphaFoldDB" id="A0A8H4LNB0"/>
<dbReference type="EMBL" id="JAADYS010000270">
    <property type="protein sequence ID" value="KAF4470944.1"/>
    <property type="molecule type" value="Genomic_DNA"/>
</dbReference>
<feature type="compositionally biased region" description="Polar residues" evidence="2">
    <location>
        <begin position="260"/>
        <end position="269"/>
    </location>
</feature>
<dbReference type="OrthoDB" id="4948765at2759"/>
<feature type="region of interest" description="Disordered" evidence="2">
    <location>
        <begin position="241"/>
        <end position="324"/>
    </location>
</feature>
<evidence type="ECO:0000313" key="4">
    <source>
        <dbReference type="EMBL" id="KAF4470944.1"/>
    </source>
</evidence>
<feature type="compositionally biased region" description="Basic residues" evidence="2">
    <location>
        <begin position="306"/>
        <end position="316"/>
    </location>
</feature>
<keyword evidence="5" id="KW-1185">Reference proteome</keyword>
<dbReference type="GO" id="GO:0015074">
    <property type="term" value="P:DNA integration"/>
    <property type="evidence" value="ECO:0007669"/>
    <property type="project" value="InterPro"/>
</dbReference>
<dbReference type="InterPro" id="IPR013103">
    <property type="entry name" value="RVT_2"/>
</dbReference>
<dbReference type="GO" id="GO:0005634">
    <property type="term" value="C:nucleus"/>
    <property type="evidence" value="ECO:0007669"/>
    <property type="project" value="UniProtKB-ARBA"/>
</dbReference>
<comment type="caution">
    <text evidence="4">The sequence shown here is derived from an EMBL/GenBank/DDBJ whole genome shotgun (WGS) entry which is preliminary data.</text>
</comment>
<evidence type="ECO:0000256" key="2">
    <source>
        <dbReference type="SAM" id="MobiDB-lite"/>
    </source>
</evidence>
<dbReference type="Gene3D" id="3.30.420.10">
    <property type="entry name" value="Ribonuclease H-like superfamily/Ribonuclease H"/>
    <property type="match status" value="1"/>
</dbReference>
<dbReference type="InterPro" id="IPR001584">
    <property type="entry name" value="Integrase_cat-core"/>
</dbReference>
<name>A0A8H4LNB0_9HYPO</name>
<feature type="compositionally biased region" description="Basic and acidic residues" evidence="2">
    <location>
        <begin position="294"/>
        <end position="305"/>
    </location>
</feature>
<keyword evidence="1" id="KW-0694">RNA-binding</keyword>
<evidence type="ECO:0000259" key="3">
    <source>
        <dbReference type="PROSITE" id="PS50994"/>
    </source>
</evidence>
<dbReference type="Pfam" id="PF07727">
    <property type="entry name" value="RVT_2"/>
    <property type="match status" value="1"/>
</dbReference>